<dbReference type="SMART" id="SM00408">
    <property type="entry name" value="IGc2"/>
    <property type="match status" value="2"/>
</dbReference>
<sequence>MAEPPPGWHHPVFAIFLLWITACMTGPSLALRMIEVSVPSRPTRGSTVKLECIYDLEGDALYSVKWYKDQQEFFRFVPMDRPTKRIFRVKGLTVNQAESSESSVVLNNVQHSASGRYTCEVSADAPSFALVSGDGDLRVTEQPLAMDQPPTGVAGGDVRLSCPHDLGDVPLYSFKWYKDDKEFYRFVPRNRPPGNMFTVEGVTVDMLQSNYSSLYLKNLSALSAGTYRCEASSDAPPFLTVQDEKMLTVSELREMRPHITTDRETYQLGDTVRLNCTSSRARPAPKLALYIDDRLVDETEAHATVETHRDGFQAANFETSFPISNQHARAGAVRVKCHASFAGLYEVMGQTSVPVVAQRVGTYSPPQQRQQQRPYQHQRPPHTAHVATSQDECLAKAVAILTKVWAAYP</sequence>
<evidence type="ECO:0000256" key="1">
    <source>
        <dbReference type="SAM" id="MobiDB-lite"/>
    </source>
</evidence>
<dbReference type="InterPro" id="IPR003598">
    <property type="entry name" value="Ig_sub2"/>
</dbReference>
<dbReference type="AlphaFoldDB" id="A0A023G616"/>
<feature type="compositionally biased region" description="Low complexity" evidence="1">
    <location>
        <begin position="365"/>
        <end position="378"/>
    </location>
</feature>
<feature type="signal peptide" evidence="2">
    <location>
        <begin position="1"/>
        <end position="30"/>
    </location>
</feature>
<evidence type="ECO:0000313" key="4">
    <source>
        <dbReference type="EMBL" id="JAC28335.1"/>
    </source>
</evidence>
<dbReference type="PANTHER" id="PTHR21261:SF15">
    <property type="entry name" value="BEATEN PATH IIIA, ISOFORM D-RELATED"/>
    <property type="match status" value="1"/>
</dbReference>
<feature type="domain" description="Ig-like" evidence="3">
    <location>
        <begin position="143"/>
        <end position="248"/>
    </location>
</feature>
<protein>
    <submittedName>
        <fullName evidence="4">Putative neural cell adhesion molecule l1</fullName>
    </submittedName>
</protein>
<dbReference type="EMBL" id="GBBM01007083">
    <property type="protein sequence ID" value="JAC28335.1"/>
    <property type="molecule type" value="mRNA"/>
</dbReference>
<dbReference type="Pfam" id="PF13927">
    <property type="entry name" value="Ig_3"/>
    <property type="match status" value="1"/>
</dbReference>
<feature type="domain" description="Ig-like" evidence="3">
    <location>
        <begin position="27"/>
        <end position="129"/>
    </location>
</feature>
<dbReference type="InterPro" id="IPR036179">
    <property type="entry name" value="Ig-like_dom_sf"/>
</dbReference>
<name>A0A023G616_AMBTT</name>
<dbReference type="Gene3D" id="2.60.40.10">
    <property type="entry name" value="Immunoglobulins"/>
    <property type="match status" value="3"/>
</dbReference>
<evidence type="ECO:0000259" key="3">
    <source>
        <dbReference type="PROSITE" id="PS50835"/>
    </source>
</evidence>
<keyword evidence="2" id="KW-0732">Signal</keyword>
<dbReference type="InterPro" id="IPR003599">
    <property type="entry name" value="Ig_sub"/>
</dbReference>
<feature type="chain" id="PRO_5001517075" evidence="2">
    <location>
        <begin position="31"/>
        <end position="409"/>
    </location>
</feature>
<organism evidence="4">
    <name type="scientific">Amblyomma triste</name>
    <name type="common">Neotropical tick</name>
    <dbReference type="NCBI Taxonomy" id="251400"/>
    <lineage>
        <taxon>Eukaryota</taxon>
        <taxon>Metazoa</taxon>
        <taxon>Ecdysozoa</taxon>
        <taxon>Arthropoda</taxon>
        <taxon>Chelicerata</taxon>
        <taxon>Arachnida</taxon>
        <taxon>Acari</taxon>
        <taxon>Parasitiformes</taxon>
        <taxon>Ixodida</taxon>
        <taxon>Ixodoidea</taxon>
        <taxon>Ixodidae</taxon>
        <taxon>Amblyomminae</taxon>
        <taxon>Amblyomma</taxon>
    </lineage>
</organism>
<dbReference type="InterPro" id="IPR007110">
    <property type="entry name" value="Ig-like_dom"/>
</dbReference>
<proteinExistence type="evidence at transcript level"/>
<evidence type="ECO:0000256" key="2">
    <source>
        <dbReference type="SAM" id="SignalP"/>
    </source>
</evidence>
<dbReference type="PANTHER" id="PTHR21261">
    <property type="entry name" value="BEAT PROTEIN"/>
    <property type="match status" value="1"/>
</dbReference>
<dbReference type="PROSITE" id="PS50835">
    <property type="entry name" value="IG_LIKE"/>
    <property type="match status" value="2"/>
</dbReference>
<accession>A0A023G616</accession>
<dbReference type="InterPro" id="IPR013783">
    <property type="entry name" value="Ig-like_fold"/>
</dbReference>
<dbReference type="SUPFAM" id="SSF48726">
    <property type="entry name" value="Immunoglobulin"/>
    <property type="match status" value="2"/>
</dbReference>
<feature type="region of interest" description="Disordered" evidence="1">
    <location>
        <begin position="362"/>
        <end position="382"/>
    </location>
</feature>
<dbReference type="SMART" id="SM00409">
    <property type="entry name" value="IG"/>
    <property type="match status" value="2"/>
</dbReference>
<reference evidence="4" key="1">
    <citation type="submission" date="2014-03" db="EMBL/GenBank/DDBJ databases">
        <title>The sialotranscriptome of Amblyomma triste, Amblyomma parvum and Amblyomma cajennense ticks, uncovered by 454-based RNA-seq.</title>
        <authorList>
            <person name="Garcia G.R."/>
            <person name="Gardinassi L.G."/>
            <person name="Ribeiro J.M."/>
            <person name="Anatriello E."/>
            <person name="Ferreira B.R."/>
            <person name="Moreira H.N."/>
            <person name="Mafra C."/>
            <person name="Olegario M.M."/>
            <person name="Szabo P.J."/>
            <person name="Miranda-Santos I.K."/>
            <person name="Maruyama S.R."/>
        </authorList>
    </citation>
    <scope>NUCLEOTIDE SEQUENCE</scope>
    <source>
        <strain evidence="4">Mato Grasso do Sul</strain>
        <tissue evidence="4">Salivary glands</tissue>
    </source>
</reference>
<dbReference type="FunFam" id="2.60.40.10:FF:000437">
    <property type="entry name" value="Beat-IIIc, isoform A"/>
    <property type="match status" value="2"/>
</dbReference>